<feature type="domain" description="Reverse transcriptase/retrotransposon-derived protein RNase H-like" evidence="1">
    <location>
        <begin position="116"/>
        <end position="176"/>
    </location>
</feature>
<dbReference type="Pfam" id="PF17919">
    <property type="entry name" value="RT_RNaseH_2"/>
    <property type="match status" value="1"/>
</dbReference>
<dbReference type="InterPro" id="IPR041577">
    <property type="entry name" value="RT_RNaseH_2"/>
</dbReference>
<reference evidence="2" key="2">
    <citation type="journal article" date="2024" name="Plant">
        <title>Genomic evolution and insights into agronomic trait innovations of Sesamum species.</title>
        <authorList>
            <person name="Miao H."/>
            <person name="Wang L."/>
            <person name="Qu L."/>
            <person name="Liu H."/>
            <person name="Sun Y."/>
            <person name="Le M."/>
            <person name="Wang Q."/>
            <person name="Wei S."/>
            <person name="Zheng Y."/>
            <person name="Lin W."/>
            <person name="Duan Y."/>
            <person name="Cao H."/>
            <person name="Xiong S."/>
            <person name="Wang X."/>
            <person name="Wei L."/>
            <person name="Li C."/>
            <person name="Ma Q."/>
            <person name="Ju M."/>
            <person name="Zhao R."/>
            <person name="Li G."/>
            <person name="Mu C."/>
            <person name="Tian Q."/>
            <person name="Mei H."/>
            <person name="Zhang T."/>
            <person name="Gao T."/>
            <person name="Zhang H."/>
        </authorList>
    </citation>
    <scope>NUCLEOTIDE SEQUENCE</scope>
    <source>
        <strain evidence="2">G01</strain>
    </source>
</reference>
<dbReference type="InterPro" id="IPR043128">
    <property type="entry name" value="Rev_trsase/Diguanyl_cyclase"/>
</dbReference>
<dbReference type="Gene3D" id="3.30.70.270">
    <property type="match status" value="2"/>
</dbReference>
<comment type="caution">
    <text evidence="2">The sequence shown here is derived from an EMBL/GenBank/DDBJ whole genome shotgun (WGS) entry which is preliminary data.</text>
</comment>
<proteinExistence type="predicted"/>
<sequence length="191" mass="21840">MLTILVSTLRPPFRDRTRKTFLRACQCRAYNLRMNPAKCAFGLSAGKFLGFLVHSRGVEVDASRLKAISEMPRPTSVKQLKSFMGKLSYIRRFIPGLAANLMAFMPLLRKNQPFTWTPTCEAAFKKLQQQLMHLPMMRTPVAGRPLRLYLAMTEEAIGGLLAQLDDEGIEQHIYYIRDSEGARENAFRRRS</sequence>
<dbReference type="FunFam" id="3.30.70.270:FF:000020">
    <property type="entry name" value="Transposon Tf2-6 polyprotein-like Protein"/>
    <property type="match status" value="1"/>
</dbReference>
<name>A0AAW2JH81_9LAMI</name>
<gene>
    <name evidence="2" type="ORF">Sangu_3240900</name>
</gene>
<dbReference type="AlphaFoldDB" id="A0AAW2JH81"/>
<dbReference type="SUPFAM" id="SSF56672">
    <property type="entry name" value="DNA/RNA polymerases"/>
    <property type="match status" value="1"/>
</dbReference>
<reference evidence="2" key="1">
    <citation type="submission" date="2020-06" db="EMBL/GenBank/DDBJ databases">
        <authorList>
            <person name="Li T."/>
            <person name="Hu X."/>
            <person name="Zhang T."/>
            <person name="Song X."/>
            <person name="Zhang H."/>
            <person name="Dai N."/>
            <person name="Sheng W."/>
            <person name="Hou X."/>
            <person name="Wei L."/>
        </authorList>
    </citation>
    <scope>NUCLEOTIDE SEQUENCE</scope>
    <source>
        <strain evidence="2">G01</strain>
        <tissue evidence="2">Leaf</tissue>
    </source>
</reference>
<organism evidence="2">
    <name type="scientific">Sesamum angustifolium</name>
    <dbReference type="NCBI Taxonomy" id="2727405"/>
    <lineage>
        <taxon>Eukaryota</taxon>
        <taxon>Viridiplantae</taxon>
        <taxon>Streptophyta</taxon>
        <taxon>Embryophyta</taxon>
        <taxon>Tracheophyta</taxon>
        <taxon>Spermatophyta</taxon>
        <taxon>Magnoliopsida</taxon>
        <taxon>eudicotyledons</taxon>
        <taxon>Gunneridae</taxon>
        <taxon>Pentapetalae</taxon>
        <taxon>asterids</taxon>
        <taxon>lamiids</taxon>
        <taxon>Lamiales</taxon>
        <taxon>Pedaliaceae</taxon>
        <taxon>Sesamum</taxon>
    </lineage>
</organism>
<dbReference type="PANTHER" id="PTHR33064">
    <property type="entry name" value="POL PROTEIN"/>
    <property type="match status" value="1"/>
</dbReference>
<dbReference type="EMBL" id="JACGWK010001057">
    <property type="protein sequence ID" value="KAL0293268.1"/>
    <property type="molecule type" value="Genomic_DNA"/>
</dbReference>
<evidence type="ECO:0000313" key="2">
    <source>
        <dbReference type="EMBL" id="KAL0293268.1"/>
    </source>
</evidence>
<protein>
    <submittedName>
        <fullName evidence="2">Retrovirus-related Pol polyprotein from transposon opus</fullName>
    </submittedName>
</protein>
<dbReference type="InterPro" id="IPR043502">
    <property type="entry name" value="DNA/RNA_pol_sf"/>
</dbReference>
<accession>A0AAW2JH81</accession>
<dbReference type="InterPro" id="IPR051320">
    <property type="entry name" value="Viral_Replic_Matur_Polypro"/>
</dbReference>
<evidence type="ECO:0000259" key="1">
    <source>
        <dbReference type="Pfam" id="PF17919"/>
    </source>
</evidence>
<dbReference type="PANTHER" id="PTHR33064:SF37">
    <property type="entry name" value="RIBONUCLEASE H"/>
    <property type="match status" value="1"/>
</dbReference>